<organism evidence="1 2">
    <name type="scientific">Achromobacter phage Motura</name>
    <dbReference type="NCBI Taxonomy" id="2591403"/>
    <lineage>
        <taxon>Viruses</taxon>
        <taxon>Duplodnaviria</taxon>
        <taxon>Heunggongvirae</taxon>
        <taxon>Uroviricota</taxon>
        <taxon>Caudoviricetes</taxon>
        <taxon>Moturavirus</taxon>
        <taxon>Moturavirus motura</taxon>
    </lineage>
</organism>
<reference evidence="1 2" key="1">
    <citation type="submission" date="2019-06" db="EMBL/GenBank/DDBJ databases">
        <authorList>
            <person name="Kincaid V.D."/>
            <person name="Fuller A."/>
            <person name="Hodges K."/>
            <person name="Bansal M."/>
            <person name="Essig J."/>
            <person name="Johnson A."/>
        </authorList>
    </citation>
    <scope>NUCLEOTIDE SEQUENCE [LARGE SCALE GENOMIC DNA]</scope>
</reference>
<keyword evidence="2" id="KW-1185">Reference proteome</keyword>
<protein>
    <submittedName>
        <fullName evidence="1">Uncharacterized protein</fullName>
    </submittedName>
</protein>
<evidence type="ECO:0000313" key="1">
    <source>
        <dbReference type="EMBL" id="QDH83571.1"/>
    </source>
</evidence>
<name>A0A514CSW7_9CAUD</name>
<dbReference type="EMBL" id="MN094788">
    <property type="protein sequence ID" value="QDH83571.1"/>
    <property type="molecule type" value="Genomic_DNA"/>
</dbReference>
<dbReference type="KEGG" id="vg:56136046"/>
<dbReference type="Proteomes" id="UP000320799">
    <property type="component" value="Segment"/>
</dbReference>
<dbReference type="RefSeq" id="YP_009903770.1">
    <property type="nucleotide sequence ID" value="NC_049849.1"/>
</dbReference>
<evidence type="ECO:0000313" key="2">
    <source>
        <dbReference type="Proteomes" id="UP000320799"/>
    </source>
</evidence>
<accession>A0A514CSW7</accession>
<dbReference type="GeneID" id="56136046"/>
<sequence length="67" mass="7506">MSVAREIDQYWNAWTRRNRSRLQPTYRPEQFVFGAHPAVQAGLLTPTGVACAVAVIPEQELNAIVLP</sequence>
<proteinExistence type="predicted"/>